<evidence type="ECO:0000313" key="2">
    <source>
        <dbReference type="Proteomes" id="UP001324115"/>
    </source>
</evidence>
<reference evidence="1 2" key="1">
    <citation type="journal article" date="2023" name="G3 (Bethesda)">
        <title>A haplotype-resolved chromosome-scale genome for Quercus rubra L. provides insights into the genetics of adaptive traits for red oak species.</title>
        <authorList>
            <person name="Kapoor B."/>
            <person name="Jenkins J."/>
            <person name="Schmutz J."/>
            <person name="Zhebentyayeva T."/>
            <person name="Kuelheim C."/>
            <person name="Coggeshall M."/>
            <person name="Heim C."/>
            <person name="Lasky J.R."/>
            <person name="Leites L."/>
            <person name="Islam-Faridi N."/>
            <person name="Romero-Severson J."/>
            <person name="DeLeo V.L."/>
            <person name="Lucas S.M."/>
            <person name="Lazic D."/>
            <person name="Gailing O."/>
            <person name="Carlson J."/>
            <person name="Staton M."/>
        </authorList>
    </citation>
    <scope>NUCLEOTIDE SEQUENCE [LARGE SCALE GENOMIC DNA]</scope>
    <source>
        <strain evidence="1">Pseudo-F2</strain>
    </source>
</reference>
<dbReference type="EMBL" id="JAXUIC010000012">
    <property type="protein sequence ID" value="KAK4560181.1"/>
    <property type="molecule type" value="Genomic_DNA"/>
</dbReference>
<evidence type="ECO:0000313" key="1">
    <source>
        <dbReference type="EMBL" id="KAK4560181.1"/>
    </source>
</evidence>
<proteinExistence type="predicted"/>
<keyword evidence="2" id="KW-1185">Reference proteome</keyword>
<dbReference type="AlphaFoldDB" id="A0AAN7E373"/>
<sequence>MKPAGGGNQGSDATNRAQGHKLFPANYGTCFEFVKFASEAMLVILGLGSTVIRKIEEKKQKHTWAVQIMNELLRSTSTYEYEDPRAVIVAPTDSDPTMPYAVSYGGTVSFAGEDSMLDPEALITKPEEKNRATGGADNTNEGIIAIFLTSVLNF</sequence>
<dbReference type="Proteomes" id="UP001324115">
    <property type="component" value="Unassembled WGS sequence"/>
</dbReference>
<gene>
    <name evidence="1" type="ORF">RGQ29_009097</name>
</gene>
<comment type="caution">
    <text evidence="1">The sequence shown here is derived from an EMBL/GenBank/DDBJ whole genome shotgun (WGS) entry which is preliminary data.</text>
</comment>
<protein>
    <submittedName>
        <fullName evidence="1">Uncharacterized protein</fullName>
    </submittedName>
</protein>
<name>A0AAN7E373_QUERU</name>
<accession>A0AAN7E373</accession>
<organism evidence="1 2">
    <name type="scientific">Quercus rubra</name>
    <name type="common">Northern red oak</name>
    <name type="synonym">Quercus borealis</name>
    <dbReference type="NCBI Taxonomy" id="3512"/>
    <lineage>
        <taxon>Eukaryota</taxon>
        <taxon>Viridiplantae</taxon>
        <taxon>Streptophyta</taxon>
        <taxon>Embryophyta</taxon>
        <taxon>Tracheophyta</taxon>
        <taxon>Spermatophyta</taxon>
        <taxon>Magnoliopsida</taxon>
        <taxon>eudicotyledons</taxon>
        <taxon>Gunneridae</taxon>
        <taxon>Pentapetalae</taxon>
        <taxon>rosids</taxon>
        <taxon>fabids</taxon>
        <taxon>Fagales</taxon>
        <taxon>Fagaceae</taxon>
        <taxon>Quercus</taxon>
    </lineage>
</organism>